<evidence type="ECO:0000256" key="8">
    <source>
        <dbReference type="SAM" id="MobiDB-lite"/>
    </source>
</evidence>
<comment type="similarity">
    <text evidence="2 7">Belongs to the NSE4 family.</text>
</comment>
<evidence type="ECO:0000256" key="3">
    <source>
        <dbReference type="ARBA" id="ARBA00022763"/>
    </source>
</evidence>
<feature type="compositionally biased region" description="Polar residues" evidence="8">
    <location>
        <begin position="309"/>
        <end position="322"/>
    </location>
</feature>
<dbReference type="GO" id="GO:0006281">
    <property type="term" value="P:DNA repair"/>
    <property type="evidence" value="ECO:0007669"/>
    <property type="project" value="UniProtKB-UniRule"/>
</dbReference>
<comment type="caution">
    <text evidence="10">The sequence shown here is derived from an EMBL/GenBank/DDBJ whole genome shotgun (WGS) entry which is preliminary data.</text>
</comment>
<dbReference type="AlphaFoldDB" id="A0A8J2Q4T9"/>
<proteinExistence type="inferred from homology"/>
<dbReference type="GO" id="GO:0006310">
    <property type="term" value="P:DNA recombination"/>
    <property type="evidence" value="ECO:0007669"/>
    <property type="project" value="UniProtKB-UniRule"/>
</dbReference>
<evidence type="ECO:0000313" key="10">
    <source>
        <dbReference type="EMBL" id="CAG7833731.1"/>
    </source>
</evidence>
<evidence type="ECO:0000313" key="11">
    <source>
        <dbReference type="Proteomes" id="UP000708208"/>
    </source>
</evidence>
<comment type="subunit">
    <text evidence="7">Component of the SMC5-SMC6 complex.</text>
</comment>
<dbReference type="GO" id="GO:0005634">
    <property type="term" value="C:nucleus"/>
    <property type="evidence" value="ECO:0007669"/>
    <property type="project" value="UniProtKB-SubCell"/>
</dbReference>
<dbReference type="InterPro" id="IPR014854">
    <property type="entry name" value="Nse4_C"/>
</dbReference>
<evidence type="ECO:0000256" key="4">
    <source>
        <dbReference type="ARBA" id="ARBA00023172"/>
    </source>
</evidence>
<evidence type="ECO:0000256" key="2">
    <source>
        <dbReference type="ARBA" id="ARBA00008997"/>
    </source>
</evidence>
<accession>A0A8J2Q4T9</accession>
<dbReference type="GO" id="GO:0030915">
    <property type="term" value="C:Smc5-Smc6 complex"/>
    <property type="evidence" value="ECO:0007669"/>
    <property type="project" value="UniProtKB-UniRule"/>
</dbReference>
<gene>
    <name evidence="10" type="ORF">AFUS01_LOCUS43318</name>
</gene>
<feature type="region of interest" description="Disordered" evidence="8">
    <location>
        <begin position="345"/>
        <end position="364"/>
    </location>
</feature>
<feature type="region of interest" description="Disordered" evidence="8">
    <location>
        <begin position="302"/>
        <end position="322"/>
    </location>
</feature>
<dbReference type="PANTHER" id="PTHR16140:SF0">
    <property type="entry name" value="NON-STRUCTURAL MAINTENANCE OF CHROMOSOMES ELEMENT 4"/>
    <property type="match status" value="1"/>
</dbReference>
<feature type="region of interest" description="Disordered" evidence="8">
    <location>
        <begin position="187"/>
        <end position="235"/>
    </location>
</feature>
<feature type="domain" description="Non-structural maintenance of chromosome element 4 C-terminal" evidence="9">
    <location>
        <begin position="268"/>
        <end position="340"/>
    </location>
</feature>
<dbReference type="EMBL" id="CAJVCH010569999">
    <property type="protein sequence ID" value="CAG7833731.1"/>
    <property type="molecule type" value="Genomic_DNA"/>
</dbReference>
<evidence type="ECO:0000256" key="7">
    <source>
        <dbReference type="RuleBase" id="RU365071"/>
    </source>
</evidence>
<dbReference type="PANTHER" id="PTHR16140">
    <property type="entry name" value="NON-STRUCTURAL MAINTENANCE OF CHROMOSOMES ELEMENT 4"/>
    <property type="match status" value="1"/>
</dbReference>
<dbReference type="OrthoDB" id="361242at2759"/>
<sequence length="364" mass="40848">MADEGNRRSRKHRQSGSARLESDQRIVNQENINIMDVTEYVDEDPNRAQMELRQKYTELIDNCQTYQEKEGIEQDLKEKMAKNITEGNELFKKIGAGGPGEMYMAFLHTKMCSGMILSKTETIGTSLCGFTFDGFIFALLTKGSRRGTYDASYLCKWINKQGNFAQRSVSGMKVILGAFDRSSISVPPEVKEKKQRAPRKRPFEDDGTPVTQHEEVELSQAQRAKKDKDSPEAQSQEILRILAKSHEASKAPVNLNEFVMGEKLPEYFQNLFHVSFLVRDGFVSVKRKKRKDRTVVDSDLLISPEKPPEQTSGDDPCSSGTRSQHIVSFNAATFKALAAASQGDVMIKQPNAAGNAPVKGRKKR</sequence>
<keyword evidence="5 7" id="KW-0234">DNA repair</keyword>
<keyword evidence="3 7" id="KW-0227">DNA damage</keyword>
<keyword evidence="6 7" id="KW-0539">Nucleus</keyword>
<evidence type="ECO:0000256" key="6">
    <source>
        <dbReference type="ARBA" id="ARBA00023242"/>
    </source>
</evidence>
<name>A0A8J2Q4T9_9HEXA</name>
<dbReference type="InterPro" id="IPR027786">
    <property type="entry name" value="Nse4/EID"/>
</dbReference>
<keyword evidence="11" id="KW-1185">Reference proteome</keyword>
<comment type="subcellular location">
    <subcellularLocation>
        <location evidence="1 7">Nucleus</location>
    </subcellularLocation>
</comment>
<feature type="region of interest" description="Disordered" evidence="8">
    <location>
        <begin position="1"/>
        <end position="23"/>
    </location>
</feature>
<dbReference type="Pfam" id="PF08743">
    <property type="entry name" value="Nse4_C"/>
    <property type="match status" value="1"/>
</dbReference>
<reference evidence="10" key="1">
    <citation type="submission" date="2021-06" db="EMBL/GenBank/DDBJ databases">
        <authorList>
            <person name="Hodson N. C."/>
            <person name="Mongue J. A."/>
            <person name="Jaron S. K."/>
        </authorList>
    </citation>
    <scope>NUCLEOTIDE SEQUENCE</scope>
</reference>
<evidence type="ECO:0000256" key="5">
    <source>
        <dbReference type="ARBA" id="ARBA00023204"/>
    </source>
</evidence>
<comment type="function">
    <text evidence="7">Component of the SMC5-SMC6 complex, that promotes sister chromatid alignment after DNA damage and facilitates double-stranded DNA breaks (DSBs) repair via homologous recombination between sister chromatids.</text>
</comment>
<evidence type="ECO:0000256" key="1">
    <source>
        <dbReference type="ARBA" id="ARBA00004123"/>
    </source>
</evidence>
<evidence type="ECO:0000259" key="9">
    <source>
        <dbReference type="Pfam" id="PF08743"/>
    </source>
</evidence>
<keyword evidence="4 7" id="KW-0233">DNA recombination</keyword>
<dbReference type="Proteomes" id="UP000708208">
    <property type="component" value="Unassembled WGS sequence"/>
</dbReference>
<organism evidence="10 11">
    <name type="scientific">Allacma fusca</name>
    <dbReference type="NCBI Taxonomy" id="39272"/>
    <lineage>
        <taxon>Eukaryota</taxon>
        <taxon>Metazoa</taxon>
        <taxon>Ecdysozoa</taxon>
        <taxon>Arthropoda</taxon>
        <taxon>Hexapoda</taxon>
        <taxon>Collembola</taxon>
        <taxon>Symphypleona</taxon>
        <taxon>Sminthuridae</taxon>
        <taxon>Allacma</taxon>
    </lineage>
</organism>
<protein>
    <recommendedName>
        <fullName evidence="7">Non-structural maintenance of chromosomes element 4</fullName>
    </recommendedName>
</protein>